<evidence type="ECO:0000256" key="1">
    <source>
        <dbReference type="SAM" id="Coils"/>
    </source>
</evidence>
<dbReference type="RefSeq" id="WP_091270337.1">
    <property type="nucleotide sequence ID" value="NZ_FNDK01000001.1"/>
</dbReference>
<keyword evidence="3" id="KW-1185">Reference proteome</keyword>
<accession>A0A1G7YLE1</accession>
<protein>
    <submittedName>
        <fullName evidence="2">YlqD protein</fullName>
    </submittedName>
</protein>
<organism evidence="2 3">
    <name type="scientific">Alteribacillus persepolensis</name>
    <dbReference type="NCBI Taxonomy" id="568899"/>
    <lineage>
        <taxon>Bacteria</taxon>
        <taxon>Bacillati</taxon>
        <taxon>Bacillota</taxon>
        <taxon>Bacilli</taxon>
        <taxon>Bacillales</taxon>
        <taxon>Bacillaceae</taxon>
        <taxon>Alteribacillus</taxon>
    </lineage>
</organism>
<name>A0A1G7YLE1_9BACI</name>
<evidence type="ECO:0000313" key="3">
    <source>
        <dbReference type="Proteomes" id="UP000199163"/>
    </source>
</evidence>
<dbReference type="Gene3D" id="6.10.140.1110">
    <property type="match status" value="1"/>
</dbReference>
<dbReference type="Pfam" id="PF11068">
    <property type="entry name" value="YlqD"/>
    <property type="match status" value="1"/>
</dbReference>
<dbReference type="EMBL" id="FNDK01000001">
    <property type="protein sequence ID" value="SDG97059.1"/>
    <property type="molecule type" value="Genomic_DNA"/>
</dbReference>
<dbReference type="Proteomes" id="UP000199163">
    <property type="component" value="Unassembled WGS sequence"/>
</dbReference>
<feature type="coiled-coil region" evidence="1">
    <location>
        <begin position="22"/>
        <end position="49"/>
    </location>
</feature>
<keyword evidence="1" id="KW-0175">Coiled coil</keyword>
<dbReference type="STRING" id="568899.SAMN05192534_101187"/>
<proteinExistence type="predicted"/>
<dbReference type="OrthoDB" id="2375961at2"/>
<dbReference type="InterPro" id="IPR021297">
    <property type="entry name" value="YlqD"/>
</dbReference>
<dbReference type="AlphaFoldDB" id="A0A1G7YLE1"/>
<reference evidence="2 3" key="1">
    <citation type="submission" date="2016-10" db="EMBL/GenBank/DDBJ databases">
        <authorList>
            <person name="de Groot N.N."/>
        </authorList>
    </citation>
    <scope>NUCLEOTIDE SEQUENCE [LARGE SCALE GENOMIC DNA]</scope>
    <source>
        <strain evidence="2 3">DSM 21632</strain>
    </source>
</reference>
<sequence length="137" mass="16118">MRVIKKVKVKQKLTEAWKEKMWTDLENDKQRFEKEIDQLRFQLQKQLKAAEAPHKKAQVKERFEKEIKKRKEKQHRAKFQQSQLKQLPLGSEIVTGEVDAIEEIQPGDAWPVAEQEIIVEEGKIVSIRKADDNNGMV</sequence>
<gene>
    <name evidence="2" type="ORF">SAMN05192534_101187</name>
</gene>
<evidence type="ECO:0000313" key="2">
    <source>
        <dbReference type="EMBL" id="SDG97059.1"/>
    </source>
</evidence>